<evidence type="ECO:0000313" key="2">
    <source>
        <dbReference type="EMBL" id="KAH0845284.1"/>
    </source>
</evidence>
<feature type="compositionally biased region" description="Polar residues" evidence="1">
    <location>
        <begin position="45"/>
        <end position="57"/>
    </location>
</feature>
<accession>A0ABQ7WYD7</accession>
<sequence length="110" mass="12103">REYEGTQSTLLTHAPFRCETRNRDSQLCPCGSSQGIRGMKRIHRTPSQGKDSSSAKTSRFVNDGCILGSHGFGCATRGREAQNKASQGCDELKAQVRMLLRRVSALRESS</sequence>
<dbReference type="Proteomes" id="UP000824890">
    <property type="component" value="Unassembled WGS sequence"/>
</dbReference>
<keyword evidence="3" id="KW-1185">Reference proteome</keyword>
<evidence type="ECO:0000256" key="1">
    <source>
        <dbReference type="SAM" id="MobiDB-lite"/>
    </source>
</evidence>
<feature type="region of interest" description="Disordered" evidence="1">
    <location>
        <begin position="38"/>
        <end position="57"/>
    </location>
</feature>
<name>A0ABQ7WYD7_BRANA</name>
<feature type="non-terminal residue" evidence="2">
    <location>
        <position position="110"/>
    </location>
</feature>
<gene>
    <name evidence="2" type="ORF">HID58_091854</name>
</gene>
<proteinExistence type="predicted"/>
<dbReference type="EMBL" id="JAGKQM010002796">
    <property type="protein sequence ID" value="KAH0845284.1"/>
    <property type="molecule type" value="Genomic_DNA"/>
</dbReference>
<reference evidence="2 3" key="1">
    <citation type="submission" date="2021-05" db="EMBL/GenBank/DDBJ databases">
        <title>Genome Assembly of Synthetic Allotetraploid Brassica napus Reveals Homoeologous Exchanges between Subgenomes.</title>
        <authorList>
            <person name="Davis J.T."/>
        </authorList>
    </citation>
    <scope>NUCLEOTIDE SEQUENCE [LARGE SCALE GENOMIC DNA]</scope>
    <source>
        <strain evidence="3">cv. Da-Ae</strain>
        <tissue evidence="2">Seedling</tissue>
    </source>
</reference>
<feature type="non-terminal residue" evidence="2">
    <location>
        <position position="1"/>
    </location>
</feature>
<comment type="caution">
    <text evidence="2">The sequence shown here is derived from an EMBL/GenBank/DDBJ whole genome shotgun (WGS) entry which is preliminary data.</text>
</comment>
<evidence type="ECO:0000313" key="3">
    <source>
        <dbReference type="Proteomes" id="UP000824890"/>
    </source>
</evidence>
<organism evidence="2 3">
    <name type="scientific">Brassica napus</name>
    <name type="common">Rape</name>
    <dbReference type="NCBI Taxonomy" id="3708"/>
    <lineage>
        <taxon>Eukaryota</taxon>
        <taxon>Viridiplantae</taxon>
        <taxon>Streptophyta</taxon>
        <taxon>Embryophyta</taxon>
        <taxon>Tracheophyta</taxon>
        <taxon>Spermatophyta</taxon>
        <taxon>Magnoliopsida</taxon>
        <taxon>eudicotyledons</taxon>
        <taxon>Gunneridae</taxon>
        <taxon>Pentapetalae</taxon>
        <taxon>rosids</taxon>
        <taxon>malvids</taxon>
        <taxon>Brassicales</taxon>
        <taxon>Brassicaceae</taxon>
        <taxon>Brassiceae</taxon>
        <taxon>Brassica</taxon>
    </lineage>
</organism>
<protein>
    <submittedName>
        <fullName evidence="2">Uncharacterized protein</fullName>
    </submittedName>
</protein>